<dbReference type="Proteomes" id="UP001305779">
    <property type="component" value="Unassembled WGS sequence"/>
</dbReference>
<evidence type="ECO:0000313" key="3">
    <source>
        <dbReference type="Proteomes" id="UP001305779"/>
    </source>
</evidence>
<feature type="compositionally biased region" description="Polar residues" evidence="1">
    <location>
        <begin position="262"/>
        <end position="280"/>
    </location>
</feature>
<keyword evidence="3" id="KW-1185">Reference proteome</keyword>
<comment type="caution">
    <text evidence="2">The sequence shown here is derived from an EMBL/GenBank/DDBJ whole genome shotgun (WGS) entry which is preliminary data.</text>
</comment>
<organism evidence="2 3">
    <name type="scientific">Zasmidium cellare</name>
    <name type="common">Wine cellar mold</name>
    <name type="synonym">Racodium cellare</name>
    <dbReference type="NCBI Taxonomy" id="395010"/>
    <lineage>
        <taxon>Eukaryota</taxon>
        <taxon>Fungi</taxon>
        <taxon>Dikarya</taxon>
        <taxon>Ascomycota</taxon>
        <taxon>Pezizomycotina</taxon>
        <taxon>Dothideomycetes</taxon>
        <taxon>Dothideomycetidae</taxon>
        <taxon>Mycosphaerellales</taxon>
        <taxon>Mycosphaerellaceae</taxon>
        <taxon>Zasmidium</taxon>
    </lineage>
</organism>
<protein>
    <submittedName>
        <fullName evidence="2">Uncharacterized protein</fullName>
    </submittedName>
</protein>
<feature type="compositionally biased region" description="Polar residues" evidence="1">
    <location>
        <begin position="218"/>
        <end position="241"/>
    </location>
</feature>
<feature type="compositionally biased region" description="Low complexity" evidence="1">
    <location>
        <begin position="202"/>
        <end position="217"/>
    </location>
</feature>
<accession>A0ABR0EWE6</accession>
<evidence type="ECO:0000313" key="2">
    <source>
        <dbReference type="EMBL" id="KAK4505951.1"/>
    </source>
</evidence>
<sequence length="507" mass="56503">MERFTYDMPDDAEIQHLMANQDLLGDTLTLPSFDSLPFAGDVDLGDLFHDDFEDIDTPLAQSSDRITPTIQSTVTSNPESTDSRAHAWALQVGDPTPRTSEEFLPLIKDPSVELIPRDRSFRQYGAELYPFGPRALGKNAATSNNEGQTIQRQSFSPPNSTQVQIANQFQQASTTGASKKRKASNPLGGVFKISKTSKLPKTASNTSSPNNIISSTADSNATMSKTTASNSRITSSMSQHAPQAYAANRNILPPPAPDDQHATPNGSFSEYAASTDSYGQHTLGRPPPNVCLPLDVELGIVELMTFFPNSAQIPQLGIRLMRNGFSYQTLAKMELDPVNELTDKNAKTAEGKIKWQFKDAGECEWPHKKAKRTMWQQIAKGEGPHHDLTANHYQLRHEYANKKKGQAGWWGHWKLRDIYGAVDPSKWPKEDDRMVLTQCLEFARDNPQLDLDTSHWDWIIQLINPQQPAFPTGYITRDAEVLFRFSALYPTAMVMRRARAAAKRANK</sequence>
<dbReference type="EMBL" id="JAXOVC010000002">
    <property type="protein sequence ID" value="KAK4505951.1"/>
    <property type="molecule type" value="Genomic_DNA"/>
</dbReference>
<proteinExistence type="predicted"/>
<feature type="region of interest" description="Disordered" evidence="1">
    <location>
        <begin position="134"/>
        <end position="284"/>
    </location>
</feature>
<evidence type="ECO:0000256" key="1">
    <source>
        <dbReference type="SAM" id="MobiDB-lite"/>
    </source>
</evidence>
<feature type="compositionally biased region" description="Polar residues" evidence="1">
    <location>
        <begin position="140"/>
        <end position="177"/>
    </location>
</feature>
<reference evidence="2 3" key="1">
    <citation type="journal article" date="2023" name="G3 (Bethesda)">
        <title>A chromosome-level genome assembly of Zasmidium syzygii isolated from banana leaves.</title>
        <authorList>
            <person name="van Westerhoven A.C."/>
            <person name="Mehrabi R."/>
            <person name="Talebi R."/>
            <person name="Steentjes M.B.F."/>
            <person name="Corcolon B."/>
            <person name="Chong P.A."/>
            <person name="Kema G.H.J."/>
            <person name="Seidl M.F."/>
        </authorList>
    </citation>
    <scope>NUCLEOTIDE SEQUENCE [LARGE SCALE GENOMIC DNA]</scope>
    <source>
        <strain evidence="2 3">P124</strain>
    </source>
</reference>
<gene>
    <name evidence="2" type="ORF">PRZ48_003916</name>
</gene>
<name>A0ABR0EWE6_ZASCE</name>